<evidence type="ECO:0000313" key="1">
    <source>
        <dbReference type="EMBL" id="OVZ83417.1"/>
    </source>
</evidence>
<dbReference type="AlphaFoldDB" id="A0A208ZSG0"/>
<dbReference type="PANTHER" id="PTHR34413">
    <property type="entry name" value="PROPHAGE TAIL FIBER ASSEMBLY PROTEIN HOMOLOG TFAE-RELATED-RELATED"/>
    <property type="match status" value="1"/>
</dbReference>
<dbReference type="PANTHER" id="PTHR34413:SF2">
    <property type="entry name" value="PROPHAGE TAIL FIBER ASSEMBLY PROTEIN HOMOLOG TFAE-RELATED"/>
    <property type="match status" value="1"/>
</dbReference>
<gene>
    <name evidence="1" type="ORF">CBW57_19235</name>
</gene>
<organism evidence="1 2">
    <name type="scientific">Yersinia intermedia</name>
    <dbReference type="NCBI Taxonomy" id="631"/>
    <lineage>
        <taxon>Bacteria</taxon>
        <taxon>Pseudomonadati</taxon>
        <taxon>Pseudomonadota</taxon>
        <taxon>Gammaproteobacteria</taxon>
        <taxon>Enterobacterales</taxon>
        <taxon>Yersiniaceae</taxon>
        <taxon>Yersinia</taxon>
    </lineage>
</organism>
<sequence>MSKYALVKKGFVENVVEWDGKGDLFPEFVCVNVDAITTGPGWSYDGKKFTPPPEPDKTHEQWVVEANQHRNALLAQADDVTAYWRAELALGIITDEDKASLILWLTYIKKLQAVDTSTAPEMNWPTPPAERAS</sequence>
<accession>A0A208ZSG0</accession>
<comment type="caution">
    <text evidence="1">The sequence shown here is derived from an EMBL/GenBank/DDBJ whole genome shotgun (WGS) entry which is preliminary data.</text>
</comment>
<dbReference type="InterPro" id="IPR003458">
    <property type="entry name" value="Phage_T4_Gp38_tail_assem"/>
</dbReference>
<dbReference type="Proteomes" id="UP000196440">
    <property type="component" value="Unassembled WGS sequence"/>
</dbReference>
<dbReference type="InterPro" id="IPR051220">
    <property type="entry name" value="TFA_Chaperone"/>
</dbReference>
<dbReference type="Pfam" id="PF02413">
    <property type="entry name" value="Caudo_TAP"/>
    <property type="match status" value="1"/>
</dbReference>
<evidence type="ECO:0000313" key="2">
    <source>
        <dbReference type="Proteomes" id="UP000196440"/>
    </source>
</evidence>
<dbReference type="RefSeq" id="WP_041866745.1">
    <property type="nucleotide sequence ID" value="NZ_CBCPKE010000014.1"/>
</dbReference>
<reference evidence="1 2" key="1">
    <citation type="submission" date="2017-05" db="EMBL/GenBank/DDBJ databases">
        <title>Whole genome sequencing of Yersinia kristensenii.</title>
        <authorList>
            <person name="Campioni F."/>
        </authorList>
    </citation>
    <scope>NUCLEOTIDE SEQUENCE [LARGE SCALE GENOMIC DNA]</scope>
    <source>
        <strain evidence="1 2">CFSAN060536</strain>
    </source>
</reference>
<dbReference type="EMBL" id="NHOI01000033">
    <property type="protein sequence ID" value="OVZ83417.1"/>
    <property type="molecule type" value="Genomic_DNA"/>
</dbReference>
<protein>
    <submittedName>
        <fullName evidence="1">Tail fiber assembly protein</fullName>
    </submittedName>
</protein>
<proteinExistence type="predicted"/>
<name>A0A208ZSG0_YERIN</name>